<dbReference type="EMBL" id="JAPQKO010000002">
    <property type="protein sequence ID" value="KAJ5180870.1"/>
    <property type="molecule type" value="Genomic_DNA"/>
</dbReference>
<evidence type="ECO:0008006" key="11">
    <source>
        <dbReference type="Google" id="ProtNLM"/>
    </source>
</evidence>
<dbReference type="OrthoDB" id="1099at2759"/>
<evidence type="ECO:0000256" key="2">
    <source>
        <dbReference type="ARBA" id="ARBA00008566"/>
    </source>
</evidence>
<evidence type="ECO:0000256" key="5">
    <source>
        <dbReference type="ARBA" id="ARBA00022692"/>
    </source>
</evidence>
<evidence type="ECO:0000256" key="6">
    <source>
        <dbReference type="ARBA" id="ARBA00022989"/>
    </source>
</evidence>
<dbReference type="FunFam" id="1.50.10.150:FF:000005">
    <property type="entry name" value="Sulfite efflux pump SSU1"/>
    <property type="match status" value="1"/>
</dbReference>
<evidence type="ECO:0000256" key="8">
    <source>
        <dbReference type="SAM" id="Phobius"/>
    </source>
</evidence>
<evidence type="ECO:0000256" key="1">
    <source>
        <dbReference type="ARBA" id="ARBA00004651"/>
    </source>
</evidence>
<name>A0A9W9IPU6_9EURO</name>
<dbReference type="Pfam" id="PF03595">
    <property type="entry name" value="SLAC1"/>
    <property type="match status" value="1"/>
</dbReference>
<keyword evidence="10" id="KW-1185">Reference proteome</keyword>
<dbReference type="PANTHER" id="PTHR31686:SF1">
    <property type="entry name" value="SULFITE EFFLUX PUMP SSU1"/>
    <property type="match status" value="1"/>
</dbReference>
<proteinExistence type="inferred from homology"/>
<evidence type="ECO:0000256" key="7">
    <source>
        <dbReference type="ARBA" id="ARBA00023136"/>
    </source>
</evidence>
<dbReference type="CDD" id="cd09318">
    <property type="entry name" value="TDT_SSU1"/>
    <property type="match status" value="1"/>
</dbReference>
<evidence type="ECO:0000256" key="4">
    <source>
        <dbReference type="ARBA" id="ARBA00022475"/>
    </source>
</evidence>
<feature type="transmembrane region" description="Helical" evidence="8">
    <location>
        <begin position="32"/>
        <end position="49"/>
    </location>
</feature>
<dbReference type="Gene3D" id="1.50.10.150">
    <property type="entry name" value="Voltage-dependent anion channel"/>
    <property type="match status" value="1"/>
</dbReference>
<keyword evidence="7 8" id="KW-0472">Membrane</keyword>
<protein>
    <recommendedName>
        <fullName evidence="11">Sulfite efflux pump SSU1</fullName>
    </recommendedName>
</protein>
<dbReference type="AlphaFoldDB" id="A0A9W9IPU6"/>
<dbReference type="InterPro" id="IPR051629">
    <property type="entry name" value="Sulfite_efflux_TDT"/>
</dbReference>
<comment type="similarity">
    <text evidence="2">Belongs to the tellurite-resistance/dicarboxylate transporter (TDT) family.</text>
</comment>
<feature type="transmembrane region" description="Helical" evidence="8">
    <location>
        <begin position="168"/>
        <end position="191"/>
    </location>
</feature>
<dbReference type="PANTHER" id="PTHR31686">
    <property type="match status" value="1"/>
</dbReference>
<gene>
    <name evidence="9" type="ORF">N7492_004080</name>
</gene>
<dbReference type="Proteomes" id="UP001146351">
    <property type="component" value="Unassembled WGS sequence"/>
</dbReference>
<feature type="transmembrane region" description="Helical" evidence="8">
    <location>
        <begin position="279"/>
        <end position="303"/>
    </location>
</feature>
<feature type="transmembrane region" description="Helical" evidence="8">
    <location>
        <begin position="55"/>
        <end position="80"/>
    </location>
</feature>
<feature type="transmembrane region" description="Helical" evidence="8">
    <location>
        <begin position="315"/>
        <end position="336"/>
    </location>
</feature>
<keyword evidence="4" id="KW-1003">Cell membrane</keyword>
<keyword evidence="5 8" id="KW-0812">Transmembrane</keyword>
<reference evidence="9" key="2">
    <citation type="journal article" date="2023" name="IMA Fungus">
        <title>Comparative genomic study of the Penicillium genus elucidates a diverse pangenome and 15 lateral gene transfer events.</title>
        <authorList>
            <person name="Petersen C."/>
            <person name="Sorensen T."/>
            <person name="Nielsen M.R."/>
            <person name="Sondergaard T.E."/>
            <person name="Sorensen J.L."/>
            <person name="Fitzpatrick D.A."/>
            <person name="Frisvad J.C."/>
            <person name="Nielsen K.L."/>
        </authorList>
    </citation>
    <scope>NUCLEOTIDE SEQUENCE</scope>
    <source>
        <strain evidence="9">IBT 21917</strain>
    </source>
</reference>
<sequence length="396" mass="43528">MIKDGGGLSEISLRRLSALVHDSVYDINLSRWFSVTMGTGIVSILLHNLPYNGTWLYWISVVLFVLNVLLFATGCIISFLRYTLYPEIFTVMITHPVQSMFIGTIPMGLTTIINMFCFVCVPVWGEWARYLAWGLWIFDAVVSVMTALSLPFLLMARGNEMHLSSMTAVWLLPIVSCIVAASSGAVVAEILPNAQYALWTTLVSYVLWGMGVPLALMVMVIYLQRLTLHKLPPKAVIVSVFLPLGPLGQGGYGAMKLGQCAREIFPKTQTLEQASGSTFYTLGFLVALILWAFGLVWLFFALASIARSKDFPFNIGWWGFTFPLGVFAASTVQMGAELPSRFFDILGTILSICVVVLWIIVSAGTLRGAVSGQLFFAPCLADLRVMDEEKDAGKAA</sequence>
<dbReference type="InterPro" id="IPR038665">
    <property type="entry name" value="Voltage-dep_anion_channel_sf"/>
</dbReference>
<evidence type="ECO:0000256" key="3">
    <source>
        <dbReference type="ARBA" id="ARBA00022448"/>
    </source>
</evidence>
<keyword evidence="6 8" id="KW-1133">Transmembrane helix</keyword>
<feature type="transmembrane region" description="Helical" evidence="8">
    <location>
        <begin position="342"/>
        <end position="361"/>
    </location>
</feature>
<feature type="transmembrane region" description="Helical" evidence="8">
    <location>
        <begin position="130"/>
        <end position="156"/>
    </location>
</feature>
<evidence type="ECO:0000313" key="10">
    <source>
        <dbReference type="Proteomes" id="UP001146351"/>
    </source>
</evidence>
<dbReference type="GO" id="GO:0000319">
    <property type="term" value="F:sulfite transmembrane transporter activity"/>
    <property type="evidence" value="ECO:0007669"/>
    <property type="project" value="TreeGrafter"/>
</dbReference>
<dbReference type="GO" id="GO:0005886">
    <property type="term" value="C:plasma membrane"/>
    <property type="evidence" value="ECO:0007669"/>
    <property type="project" value="UniProtKB-SubCell"/>
</dbReference>
<comment type="subcellular location">
    <subcellularLocation>
        <location evidence="1">Cell membrane</location>
        <topology evidence="1">Multi-pass membrane protein</topology>
    </subcellularLocation>
</comment>
<evidence type="ECO:0000313" key="9">
    <source>
        <dbReference type="EMBL" id="KAJ5180870.1"/>
    </source>
</evidence>
<accession>A0A9W9IPU6</accession>
<organism evidence="9 10">
    <name type="scientific">Penicillium capsulatum</name>
    <dbReference type="NCBI Taxonomy" id="69766"/>
    <lineage>
        <taxon>Eukaryota</taxon>
        <taxon>Fungi</taxon>
        <taxon>Dikarya</taxon>
        <taxon>Ascomycota</taxon>
        <taxon>Pezizomycotina</taxon>
        <taxon>Eurotiomycetes</taxon>
        <taxon>Eurotiomycetidae</taxon>
        <taxon>Eurotiales</taxon>
        <taxon>Aspergillaceae</taxon>
        <taxon>Penicillium</taxon>
    </lineage>
</organism>
<dbReference type="InterPro" id="IPR004695">
    <property type="entry name" value="SLAC1/Mae1/Ssu1/TehA"/>
</dbReference>
<keyword evidence="3" id="KW-0813">Transport</keyword>
<comment type="caution">
    <text evidence="9">The sequence shown here is derived from an EMBL/GenBank/DDBJ whole genome shotgun (WGS) entry which is preliminary data.</text>
</comment>
<feature type="transmembrane region" description="Helical" evidence="8">
    <location>
        <begin position="101"/>
        <end position="124"/>
    </location>
</feature>
<reference evidence="9" key="1">
    <citation type="submission" date="2022-11" db="EMBL/GenBank/DDBJ databases">
        <authorList>
            <person name="Petersen C."/>
        </authorList>
    </citation>
    <scope>NUCLEOTIDE SEQUENCE</scope>
    <source>
        <strain evidence="9">IBT 21917</strain>
    </source>
</reference>
<feature type="transmembrane region" description="Helical" evidence="8">
    <location>
        <begin position="197"/>
        <end position="223"/>
    </location>
</feature>